<keyword evidence="2" id="KW-1185">Reference proteome</keyword>
<proteinExistence type="predicted"/>
<dbReference type="Proteomes" id="UP000228934">
    <property type="component" value="Unassembled WGS sequence"/>
</dbReference>
<gene>
    <name evidence="1" type="ORF">AB205_0145890</name>
</gene>
<dbReference type="AlphaFoldDB" id="A0A2G9QJX4"/>
<evidence type="ECO:0000313" key="2">
    <source>
        <dbReference type="Proteomes" id="UP000228934"/>
    </source>
</evidence>
<organism evidence="1 2">
    <name type="scientific">Aquarana catesbeiana</name>
    <name type="common">American bullfrog</name>
    <name type="synonym">Rana catesbeiana</name>
    <dbReference type="NCBI Taxonomy" id="8400"/>
    <lineage>
        <taxon>Eukaryota</taxon>
        <taxon>Metazoa</taxon>
        <taxon>Chordata</taxon>
        <taxon>Craniata</taxon>
        <taxon>Vertebrata</taxon>
        <taxon>Euteleostomi</taxon>
        <taxon>Amphibia</taxon>
        <taxon>Batrachia</taxon>
        <taxon>Anura</taxon>
        <taxon>Neobatrachia</taxon>
        <taxon>Ranoidea</taxon>
        <taxon>Ranidae</taxon>
        <taxon>Aquarana</taxon>
    </lineage>
</organism>
<accession>A0A2G9QJX4</accession>
<dbReference type="EMBL" id="KV966861">
    <property type="protein sequence ID" value="PIO15835.1"/>
    <property type="molecule type" value="Genomic_DNA"/>
</dbReference>
<reference evidence="2" key="1">
    <citation type="journal article" date="2017" name="Nat. Commun.">
        <title>The North American bullfrog draft genome provides insight into hormonal regulation of long noncoding RNA.</title>
        <authorList>
            <person name="Hammond S.A."/>
            <person name="Warren R.L."/>
            <person name="Vandervalk B.P."/>
            <person name="Kucuk E."/>
            <person name="Khan H."/>
            <person name="Gibb E.A."/>
            <person name="Pandoh P."/>
            <person name="Kirk H."/>
            <person name="Zhao Y."/>
            <person name="Jones M."/>
            <person name="Mungall A.J."/>
            <person name="Coope R."/>
            <person name="Pleasance S."/>
            <person name="Moore R.A."/>
            <person name="Holt R.A."/>
            <person name="Round J.M."/>
            <person name="Ohora S."/>
            <person name="Walle B.V."/>
            <person name="Veldhoen N."/>
            <person name="Helbing C.C."/>
            <person name="Birol I."/>
        </authorList>
    </citation>
    <scope>NUCLEOTIDE SEQUENCE [LARGE SCALE GENOMIC DNA]</scope>
</reference>
<sequence>MEHSADSLAPFCTLLMHVTNVQREREIATGPRQCSYFGPSMGSSFVNIHLWYFTNVRLDVEPYADSIFSLNIPCYFKPHREVAESLASHYVFSNVKEKSGNEAKCDFIASPWKTKFSMTYIFLIVIYNCFGKHIAFLTPTKNICCRFVCIFSQPE</sequence>
<name>A0A2G9QJX4_AQUCT</name>
<protein>
    <submittedName>
        <fullName evidence="1">Uncharacterized protein</fullName>
    </submittedName>
</protein>
<evidence type="ECO:0000313" key="1">
    <source>
        <dbReference type="EMBL" id="PIO15835.1"/>
    </source>
</evidence>